<dbReference type="SUPFAM" id="SSF63825">
    <property type="entry name" value="YWTD domain"/>
    <property type="match status" value="1"/>
</dbReference>
<evidence type="ECO:0000313" key="1">
    <source>
        <dbReference type="EMBL" id="CAB4160642.1"/>
    </source>
</evidence>
<accession>A0A6J5NPF0</accession>
<gene>
    <name evidence="1" type="ORF">UFOVP729_6</name>
</gene>
<dbReference type="InterPro" id="IPR015943">
    <property type="entry name" value="WD40/YVTN_repeat-like_dom_sf"/>
</dbReference>
<dbReference type="PANTHER" id="PTHR47197">
    <property type="entry name" value="PROTEIN NIRF"/>
    <property type="match status" value="1"/>
</dbReference>
<organism evidence="1">
    <name type="scientific">uncultured Caudovirales phage</name>
    <dbReference type="NCBI Taxonomy" id="2100421"/>
    <lineage>
        <taxon>Viruses</taxon>
        <taxon>Duplodnaviria</taxon>
        <taxon>Heunggongvirae</taxon>
        <taxon>Uroviricota</taxon>
        <taxon>Caudoviricetes</taxon>
        <taxon>Peduoviridae</taxon>
        <taxon>Maltschvirus</taxon>
        <taxon>Maltschvirus maltsch</taxon>
    </lineage>
</organism>
<protein>
    <submittedName>
        <fullName evidence="1">Uncharacterized protein</fullName>
    </submittedName>
</protein>
<dbReference type="PANTHER" id="PTHR47197:SF3">
    <property type="entry name" value="DIHYDRO-HEME D1 DEHYDROGENASE"/>
    <property type="match status" value="1"/>
</dbReference>
<sequence length="474" mass="50608">MPIAGYRITEGSDTRFLENGDTRVTEGFQTGDASLNASGGFDFLGKLKASGTVVFAGTGSISGAADAVRYAASLKVVNTQLDALGARTTVGETSLSASGSISADEALIAVALFAGSGAGTISATARVVKFVEVVSGSVEFLRTTENDDYRVIENPVYENISFSVATEETNPQDLFFSSDGTKMFVIGSTGDDINEYTLSTPWVVSSASYSTVFSIAARDTSPTGLFFRADGLKMYFTGGLNDRVYQYTLGTAWSIATASFDSVSFSVTTQDTGPTALSFKPDGLSMYVLGTTNDSVYQYTLSTAWNVSTASFLQSFSVAGQSTGSNGLSFTSNGLKMFVLDTTDDDVYQYSLSTAWDVSTAVLDGLLLDLSAQGSSPLGLYVKSDGTKLYTVDSNSDVVYQYNIINNRITNLVPTNEIIGSIVANDTYIPFSSTAYYKTGGVWKQTDVDTKYNGNWDALQAVYKKISGNWKRIY</sequence>
<dbReference type="Gene3D" id="2.130.10.10">
    <property type="entry name" value="YVTN repeat-like/Quinoprotein amine dehydrogenase"/>
    <property type="match status" value="1"/>
</dbReference>
<name>A0A6J5NPF0_9CAUD</name>
<dbReference type="EMBL" id="LR796700">
    <property type="protein sequence ID" value="CAB4160642.1"/>
    <property type="molecule type" value="Genomic_DNA"/>
</dbReference>
<dbReference type="InterPro" id="IPR051200">
    <property type="entry name" value="Host-pathogen_enzymatic-act"/>
</dbReference>
<proteinExistence type="predicted"/>
<reference evidence="1" key="1">
    <citation type="submission" date="2020-04" db="EMBL/GenBank/DDBJ databases">
        <authorList>
            <person name="Chiriac C."/>
            <person name="Salcher M."/>
            <person name="Ghai R."/>
            <person name="Kavagutti S V."/>
        </authorList>
    </citation>
    <scope>NUCLEOTIDE SEQUENCE</scope>
</reference>